<accession>A0A9W8MMG4</accession>
<dbReference type="AlphaFoldDB" id="A0A9W8MMG4"/>
<reference evidence="2" key="1">
    <citation type="submission" date="2022-07" db="EMBL/GenBank/DDBJ databases">
        <title>Genome Sequence of Agrocybe chaxingu.</title>
        <authorList>
            <person name="Buettner E."/>
        </authorList>
    </citation>
    <scope>NUCLEOTIDE SEQUENCE</scope>
    <source>
        <strain evidence="2">MP-N11</strain>
    </source>
</reference>
<protein>
    <submittedName>
        <fullName evidence="2">Uncharacterized protein</fullName>
    </submittedName>
</protein>
<dbReference type="EMBL" id="JANKHO010003488">
    <property type="protein sequence ID" value="KAJ3483141.1"/>
    <property type="molecule type" value="Genomic_DNA"/>
</dbReference>
<evidence type="ECO:0000313" key="3">
    <source>
        <dbReference type="Proteomes" id="UP001148786"/>
    </source>
</evidence>
<organism evidence="2 3">
    <name type="scientific">Agrocybe chaxingu</name>
    <dbReference type="NCBI Taxonomy" id="84603"/>
    <lineage>
        <taxon>Eukaryota</taxon>
        <taxon>Fungi</taxon>
        <taxon>Dikarya</taxon>
        <taxon>Basidiomycota</taxon>
        <taxon>Agaricomycotina</taxon>
        <taxon>Agaricomycetes</taxon>
        <taxon>Agaricomycetidae</taxon>
        <taxon>Agaricales</taxon>
        <taxon>Agaricineae</taxon>
        <taxon>Strophariaceae</taxon>
        <taxon>Agrocybe</taxon>
    </lineage>
</organism>
<evidence type="ECO:0000256" key="1">
    <source>
        <dbReference type="SAM" id="MobiDB-lite"/>
    </source>
</evidence>
<sequence length="102" mass="11818">MWDDTGMESVGLTERESRERLAAKQSQDKLMKAKEKERSREREKVRTPKKYPKGLDAEEDEQERESLWRKANSTEEDSSNSSPEILPPEVGSIRLVQPGPRF</sequence>
<proteinExistence type="predicted"/>
<comment type="caution">
    <text evidence="2">The sequence shown here is derived from an EMBL/GenBank/DDBJ whole genome shotgun (WGS) entry which is preliminary data.</text>
</comment>
<feature type="compositionally biased region" description="Basic and acidic residues" evidence="1">
    <location>
        <begin position="13"/>
        <end position="46"/>
    </location>
</feature>
<evidence type="ECO:0000313" key="2">
    <source>
        <dbReference type="EMBL" id="KAJ3483141.1"/>
    </source>
</evidence>
<name>A0A9W8MMG4_9AGAR</name>
<keyword evidence="3" id="KW-1185">Reference proteome</keyword>
<dbReference type="Proteomes" id="UP001148786">
    <property type="component" value="Unassembled WGS sequence"/>
</dbReference>
<gene>
    <name evidence="2" type="ORF">NLJ89_g12088</name>
</gene>
<feature type="region of interest" description="Disordered" evidence="1">
    <location>
        <begin position="1"/>
        <end position="102"/>
    </location>
</feature>